<evidence type="ECO:0000256" key="10">
    <source>
        <dbReference type="SAM" id="Coils"/>
    </source>
</evidence>
<keyword evidence="4" id="KW-0963">Cytoplasm</keyword>
<feature type="compositionally biased region" description="Polar residues" evidence="11">
    <location>
        <begin position="162"/>
        <end position="173"/>
    </location>
</feature>
<dbReference type="FunFam" id="1.10.472.80:FF:000044">
    <property type="entry name" value="GTPase-activating protein GYP5"/>
    <property type="match status" value="1"/>
</dbReference>
<feature type="compositionally biased region" description="Low complexity" evidence="11">
    <location>
        <begin position="431"/>
        <end position="456"/>
    </location>
</feature>
<dbReference type="SMART" id="SM00164">
    <property type="entry name" value="TBC"/>
    <property type="match status" value="1"/>
</dbReference>
<dbReference type="GO" id="GO:0015031">
    <property type="term" value="P:protein transport"/>
    <property type="evidence" value="ECO:0007669"/>
    <property type="project" value="UniProtKB-KW"/>
</dbReference>
<dbReference type="AlphaFoldDB" id="A0A6A6QZY6"/>
<feature type="compositionally biased region" description="Acidic residues" evidence="11">
    <location>
        <begin position="97"/>
        <end position="109"/>
    </location>
</feature>
<evidence type="ECO:0000256" key="4">
    <source>
        <dbReference type="ARBA" id="ARBA00022490"/>
    </source>
</evidence>
<dbReference type="SUPFAM" id="SSF47923">
    <property type="entry name" value="Ypt/Rab-GAP domain of gyp1p"/>
    <property type="match status" value="2"/>
</dbReference>
<evidence type="ECO:0000256" key="11">
    <source>
        <dbReference type="SAM" id="MobiDB-lite"/>
    </source>
</evidence>
<feature type="compositionally biased region" description="Basic and acidic residues" evidence="11">
    <location>
        <begin position="414"/>
        <end position="430"/>
    </location>
</feature>
<keyword evidence="6" id="KW-0653">Protein transport</keyword>
<feature type="compositionally biased region" description="Polar residues" evidence="11">
    <location>
        <begin position="196"/>
        <end position="205"/>
    </location>
</feature>
<dbReference type="GO" id="GO:0005737">
    <property type="term" value="C:cytoplasm"/>
    <property type="evidence" value="ECO:0007669"/>
    <property type="project" value="UniProtKB-SubCell"/>
</dbReference>
<reference evidence="13" key="1">
    <citation type="journal article" date="2020" name="Stud. Mycol.">
        <title>101 Dothideomycetes genomes: a test case for predicting lifestyles and emergence of pathogens.</title>
        <authorList>
            <person name="Haridas S."/>
            <person name="Albert R."/>
            <person name="Binder M."/>
            <person name="Bloem J."/>
            <person name="Labutti K."/>
            <person name="Salamov A."/>
            <person name="Andreopoulos B."/>
            <person name="Baker S."/>
            <person name="Barry K."/>
            <person name="Bills G."/>
            <person name="Bluhm B."/>
            <person name="Cannon C."/>
            <person name="Castanera R."/>
            <person name="Culley D."/>
            <person name="Daum C."/>
            <person name="Ezra D."/>
            <person name="Gonzalez J."/>
            <person name="Henrissat B."/>
            <person name="Kuo A."/>
            <person name="Liang C."/>
            <person name="Lipzen A."/>
            <person name="Lutzoni F."/>
            <person name="Magnuson J."/>
            <person name="Mondo S."/>
            <person name="Nolan M."/>
            <person name="Ohm R."/>
            <person name="Pangilinan J."/>
            <person name="Park H.-J."/>
            <person name="Ramirez L."/>
            <person name="Alfaro M."/>
            <person name="Sun H."/>
            <person name="Tritt A."/>
            <person name="Yoshinaga Y."/>
            <person name="Zwiers L.-H."/>
            <person name="Turgeon B."/>
            <person name="Goodwin S."/>
            <person name="Spatafora J."/>
            <person name="Crous P."/>
            <person name="Grigoriev I."/>
        </authorList>
    </citation>
    <scope>NUCLEOTIDE SEQUENCE</scope>
    <source>
        <strain evidence="13">CBS 269.34</strain>
    </source>
</reference>
<evidence type="ECO:0000256" key="8">
    <source>
        <dbReference type="ARBA" id="ARBA00061661"/>
    </source>
</evidence>
<proteinExistence type="inferred from homology"/>
<keyword evidence="14" id="KW-1185">Reference proteome</keyword>
<keyword evidence="2" id="KW-0813">Transport</keyword>
<keyword evidence="5" id="KW-0931">ER-Golgi transport</keyword>
<evidence type="ECO:0000256" key="3">
    <source>
        <dbReference type="ARBA" id="ARBA00022468"/>
    </source>
</evidence>
<dbReference type="PROSITE" id="PS50086">
    <property type="entry name" value="TBC_RABGAP"/>
    <property type="match status" value="1"/>
</dbReference>
<sequence length="883" mass="97047">MDNRPGSVQSSVGDGETFEDASDMTPRPPAHSDRSRSRSLTTRRRSSTTTTKESGEEPPLPGMPDSEGANGHAHETDENSPPSKSPLPTQHRLSETSDMDDVNLEEDQDSPPPALPPKLPSRKPSGLQGLSGTMAPVNFPPPPSAPAEKPHSLPPPPPPSRKITSPFSWLSRGNTEKKVTSPPLPAVSPGHDRRNTNASMATIGSNPELMLSKIEDEGTGEGSNNRSSQSSLRDRFKLLRLREEAGITSLEEEHEGATSPGGALAGLIGRTASVGLGIGSPNSVAEEKEEHFPHMARGASSPGPGSLIKQPTINPNLAPGTAAGFAVGPTESAAPVDWDLWQSVVYEGPAAVARTSSEELNQAIASGIPQAIRGVVWQVLAQSKNEELEGVYKELVVRGTDKERVTMHLPGFGRGDHNGRANGTAKEKDSIASSASSIHSNQSTPASTAPTGSPTTLGDDHEAVAKLHAKLTAEKQKKAKEEAAAISKLEKAIKRDLGARTSYSKYVMANGLQDGLFGLCKAYALFDEAVGYAQGMNFIVMPLLFNMPEEEAFCLLVRLMNKYGLRDLFINGMPGLHLHLYQFERLLEDFEPALYCHLNRRGVKPDLYATQWFLTLFAYRFPLQLVLRIYDLILSEGLEGAILKFGIVLMQKNAQTLLGMRDMSALTTFLKERLFDVYIDKTPSASSLLDSGFFGSTGGIDKEVYRADMLVQDACAVKVTPEMLKLYATEWREKQQIQKQREEHLESLEEKCRTLTMKVRSLEERAEKSDTEHVQMASELVRTKVDNETLGDENESLKTRVEELQRIVEKQPEEVEAKLRNEMDTVMQKNIVVHNENRALEEQLADMEKELVETKMQWAEINSEHETLKQKWNNITHLMNSGK</sequence>
<feature type="compositionally biased region" description="Polar residues" evidence="11">
    <location>
        <begin position="222"/>
        <end position="231"/>
    </location>
</feature>
<dbReference type="GO" id="GO:0016192">
    <property type="term" value="P:vesicle-mediated transport"/>
    <property type="evidence" value="ECO:0007669"/>
    <property type="project" value="UniProtKB-KW"/>
</dbReference>
<comment type="subcellular location">
    <subcellularLocation>
        <location evidence="1">Cytoplasm</location>
    </subcellularLocation>
</comment>
<evidence type="ECO:0000256" key="5">
    <source>
        <dbReference type="ARBA" id="ARBA00022892"/>
    </source>
</evidence>
<evidence type="ECO:0000313" key="13">
    <source>
        <dbReference type="EMBL" id="KAF2497564.1"/>
    </source>
</evidence>
<protein>
    <recommendedName>
        <fullName evidence="9">GTPase-activating protein GYP5</fullName>
    </recommendedName>
</protein>
<dbReference type="PANTHER" id="PTHR47219:SF9">
    <property type="entry name" value="GTPASE ACTIVATING PROTEIN AND CENTROSOME-ASSOCIATED, ISOFORM B"/>
    <property type="match status" value="1"/>
</dbReference>
<gene>
    <name evidence="13" type="ORF">BU16DRAFT_616185</name>
</gene>
<dbReference type="PANTHER" id="PTHR47219">
    <property type="entry name" value="RAB GTPASE-ACTIVATING PROTEIN 1-LIKE"/>
    <property type="match status" value="1"/>
</dbReference>
<dbReference type="Proteomes" id="UP000799750">
    <property type="component" value="Unassembled WGS sequence"/>
</dbReference>
<dbReference type="InterPro" id="IPR050302">
    <property type="entry name" value="Rab_GAP_TBC_domain"/>
</dbReference>
<keyword evidence="3" id="KW-0343">GTPase activation</keyword>
<dbReference type="InterPro" id="IPR000195">
    <property type="entry name" value="Rab-GAP-TBC_dom"/>
</dbReference>
<keyword evidence="7 10" id="KW-0175">Coiled coil</keyword>
<feature type="region of interest" description="Disordered" evidence="11">
    <location>
        <begin position="1"/>
        <end position="232"/>
    </location>
</feature>
<dbReference type="OrthoDB" id="295078at2759"/>
<dbReference type="Gene3D" id="1.10.472.80">
    <property type="entry name" value="Ypt/Rab-GAP domain of gyp1p, domain 3"/>
    <property type="match status" value="1"/>
</dbReference>
<evidence type="ECO:0000256" key="9">
    <source>
        <dbReference type="ARBA" id="ARBA00072088"/>
    </source>
</evidence>
<dbReference type="InterPro" id="IPR035969">
    <property type="entry name" value="Rab-GAP_TBC_sf"/>
</dbReference>
<feature type="region of interest" description="Disordered" evidence="11">
    <location>
        <begin position="407"/>
        <end position="459"/>
    </location>
</feature>
<evidence type="ECO:0000256" key="6">
    <source>
        <dbReference type="ARBA" id="ARBA00022927"/>
    </source>
</evidence>
<comment type="similarity">
    <text evidence="8">Belongs to the GYP5 family.</text>
</comment>
<evidence type="ECO:0000256" key="7">
    <source>
        <dbReference type="ARBA" id="ARBA00023054"/>
    </source>
</evidence>
<name>A0A6A6QZY6_9PEZI</name>
<evidence type="ECO:0000259" key="12">
    <source>
        <dbReference type="PROSITE" id="PS50086"/>
    </source>
</evidence>
<dbReference type="EMBL" id="MU004186">
    <property type="protein sequence ID" value="KAF2497564.1"/>
    <property type="molecule type" value="Genomic_DNA"/>
</dbReference>
<organism evidence="13 14">
    <name type="scientific">Lophium mytilinum</name>
    <dbReference type="NCBI Taxonomy" id="390894"/>
    <lineage>
        <taxon>Eukaryota</taxon>
        <taxon>Fungi</taxon>
        <taxon>Dikarya</taxon>
        <taxon>Ascomycota</taxon>
        <taxon>Pezizomycotina</taxon>
        <taxon>Dothideomycetes</taxon>
        <taxon>Pleosporomycetidae</taxon>
        <taxon>Mytilinidiales</taxon>
        <taxon>Mytilinidiaceae</taxon>
        <taxon>Lophium</taxon>
    </lineage>
</organism>
<evidence type="ECO:0000256" key="1">
    <source>
        <dbReference type="ARBA" id="ARBA00004496"/>
    </source>
</evidence>
<accession>A0A6A6QZY6</accession>
<feature type="domain" description="Rab-GAP TBC" evidence="12">
    <location>
        <begin position="367"/>
        <end position="637"/>
    </location>
</feature>
<evidence type="ECO:0000256" key="2">
    <source>
        <dbReference type="ARBA" id="ARBA00022448"/>
    </source>
</evidence>
<feature type="compositionally biased region" description="Polar residues" evidence="11">
    <location>
        <begin position="1"/>
        <end position="12"/>
    </location>
</feature>
<dbReference type="GO" id="GO:0005096">
    <property type="term" value="F:GTPase activator activity"/>
    <property type="evidence" value="ECO:0007669"/>
    <property type="project" value="UniProtKB-KW"/>
</dbReference>
<feature type="coiled-coil region" evidence="10">
    <location>
        <begin position="745"/>
        <end position="864"/>
    </location>
</feature>
<dbReference type="Gene3D" id="1.10.8.270">
    <property type="entry name" value="putative rabgap domain of human tbc1 domain family member 14 like domains"/>
    <property type="match status" value="1"/>
</dbReference>
<evidence type="ECO:0000313" key="14">
    <source>
        <dbReference type="Proteomes" id="UP000799750"/>
    </source>
</evidence>
<feature type="compositionally biased region" description="Pro residues" evidence="11">
    <location>
        <begin position="110"/>
        <end position="119"/>
    </location>
</feature>
<feature type="compositionally biased region" description="Polar residues" evidence="11">
    <location>
        <begin position="79"/>
        <end position="88"/>
    </location>
</feature>
<dbReference type="Gene3D" id="1.10.10.750">
    <property type="entry name" value="Ypt/Rab-GAP domain of gyp1p, domain 1"/>
    <property type="match status" value="1"/>
</dbReference>
<dbReference type="Pfam" id="PF23436">
    <property type="entry name" value="RabGap-TBC_2"/>
    <property type="match status" value="1"/>
</dbReference>